<dbReference type="Pfam" id="PF04976">
    <property type="entry name" value="DmsC"/>
    <property type="match status" value="1"/>
</dbReference>
<protein>
    <recommendedName>
        <fullName evidence="4">DMSO reductase</fullName>
    </recommendedName>
</protein>
<proteinExistence type="predicted"/>
<organism evidence="2 3">
    <name type="scientific">Adlercreutzia rubneri</name>
    <dbReference type="NCBI Taxonomy" id="2916441"/>
    <lineage>
        <taxon>Bacteria</taxon>
        <taxon>Bacillati</taxon>
        <taxon>Actinomycetota</taxon>
        <taxon>Coriobacteriia</taxon>
        <taxon>Eggerthellales</taxon>
        <taxon>Eggerthellaceae</taxon>
        <taxon>Adlercreutzia</taxon>
    </lineage>
</organism>
<dbReference type="Proteomes" id="UP000488839">
    <property type="component" value="Unassembled WGS sequence"/>
</dbReference>
<feature type="transmembrane region" description="Helical" evidence="1">
    <location>
        <begin position="38"/>
        <end position="62"/>
    </location>
</feature>
<keyword evidence="1" id="KW-0472">Membrane</keyword>
<feature type="transmembrane region" description="Helical" evidence="1">
    <location>
        <begin position="111"/>
        <end position="135"/>
    </location>
</feature>
<feature type="transmembrane region" description="Helical" evidence="1">
    <location>
        <begin position="239"/>
        <end position="272"/>
    </location>
</feature>
<evidence type="ECO:0008006" key="4">
    <source>
        <dbReference type="Google" id="ProtNLM"/>
    </source>
</evidence>
<dbReference type="PANTHER" id="PTHR38095">
    <property type="entry name" value="ANAEROBIC DIMETHYL SULFOXIDE REDUCTASE CHAIN YNFH"/>
    <property type="match status" value="1"/>
</dbReference>
<gene>
    <name evidence="2" type="ORF">GO707_09760</name>
</gene>
<keyword evidence="1" id="KW-0812">Transmembrane</keyword>
<dbReference type="RefSeq" id="WP_157012923.1">
    <property type="nucleotide sequence ID" value="NZ_WPOO01000019.1"/>
</dbReference>
<dbReference type="EMBL" id="WPOO01000019">
    <property type="protein sequence ID" value="MVN59506.1"/>
    <property type="molecule type" value="Genomic_DNA"/>
</dbReference>
<dbReference type="GO" id="GO:0019645">
    <property type="term" value="P:anaerobic electron transport chain"/>
    <property type="evidence" value="ECO:0007669"/>
    <property type="project" value="InterPro"/>
</dbReference>
<feature type="transmembrane region" description="Helical" evidence="1">
    <location>
        <begin position="7"/>
        <end position="32"/>
    </location>
</feature>
<dbReference type="PROSITE" id="PS51257">
    <property type="entry name" value="PROKAR_LIPOPROTEIN"/>
    <property type="match status" value="1"/>
</dbReference>
<evidence type="ECO:0000313" key="3">
    <source>
        <dbReference type="Proteomes" id="UP000488839"/>
    </source>
</evidence>
<dbReference type="GO" id="GO:0009390">
    <property type="term" value="C:dimethyl sulfoxide reductase complex"/>
    <property type="evidence" value="ECO:0007669"/>
    <property type="project" value="TreeGrafter"/>
</dbReference>
<feature type="transmembrane region" description="Helical" evidence="1">
    <location>
        <begin position="210"/>
        <end position="233"/>
    </location>
</feature>
<comment type="caution">
    <text evidence="2">The sequence shown here is derived from an EMBL/GenBank/DDBJ whole genome shotgun (WGS) entry which is preliminary data.</text>
</comment>
<evidence type="ECO:0000313" key="2">
    <source>
        <dbReference type="EMBL" id="MVN59506.1"/>
    </source>
</evidence>
<keyword evidence="1" id="KW-1133">Transmembrane helix</keyword>
<reference evidence="2 3" key="1">
    <citation type="submission" date="2019-11" db="EMBL/GenBank/DDBJ databases">
        <title>Whole genome shotgun sequencing (WGS) data from Adlercreutzia equolifaciens ResAG-91, Eggerthella lenta MRI-F36, MRI-F37, MRI-F40, ResAG-49, ResAG-88, ResAG-121, ResAG-145, and Gordonibacter sp. ResAG-5, ResAG-26, ResAG-43, ResAG-50, ResAG-59.</title>
        <authorList>
            <person name="Stoll D.A."/>
            <person name="Danylec N."/>
            <person name="Franz C.M.A.P."/>
            <person name="Huch M."/>
        </authorList>
    </citation>
    <scope>NUCLEOTIDE SEQUENCE [LARGE SCALE GENOMIC DNA]</scope>
    <source>
        <strain evidence="2 3">ResAG-91</strain>
    </source>
</reference>
<evidence type="ECO:0000256" key="1">
    <source>
        <dbReference type="SAM" id="Phobius"/>
    </source>
</evidence>
<feature type="transmembrane region" description="Helical" evidence="1">
    <location>
        <begin position="180"/>
        <end position="198"/>
    </location>
</feature>
<dbReference type="PANTHER" id="PTHR38095:SF1">
    <property type="entry name" value="ANAEROBIC DIMETHYL SULFOXIDE REDUCTASE CHAIN YNFH"/>
    <property type="match status" value="1"/>
</dbReference>
<dbReference type="GO" id="GO:0009389">
    <property type="term" value="F:dimethyl sulfoxide reductase activity"/>
    <property type="evidence" value="ECO:0007669"/>
    <property type="project" value="TreeGrafter"/>
</dbReference>
<sequence>MAPKIQWPLVLFSMLAGCGGCCFAFAGVAGALGESTTVTLWATGISLVLVVVGAVCSMMHLATPRHAFAAVTHLLSFSGISVELIMLGVVSALMAAYGAACLWFDNELVRLVLGMAGALAGVVLAFVTGHGYLISSKPTWNTKKLPLAYTGTALVAGGFLYAAVSVATGGVWAMELPVKLLLAACAVFSAVTVAAYLGHLGMQTAKKNPTLFWVGIVVCGLVVPLACAAILLAPLPSMAFVAVAAVGFAAAMAGGLSLRMLMWIVGAGFLFFFEDAQANRSAILNC</sequence>
<name>A0A7K1T786_9ACTN</name>
<feature type="transmembrane region" description="Helical" evidence="1">
    <location>
        <begin position="147"/>
        <end position="174"/>
    </location>
</feature>
<accession>A0A7K1T786</accession>
<dbReference type="AlphaFoldDB" id="A0A7K1T786"/>
<dbReference type="InterPro" id="IPR007059">
    <property type="entry name" value="DmsC"/>
</dbReference>
<dbReference type="GO" id="GO:0005886">
    <property type="term" value="C:plasma membrane"/>
    <property type="evidence" value="ECO:0007669"/>
    <property type="project" value="TreeGrafter"/>
</dbReference>
<feature type="transmembrane region" description="Helical" evidence="1">
    <location>
        <begin position="74"/>
        <end position="99"/>
    </location>
</feature>
<keyword evidence="3" id="KW-1185">Reference proteome</keyword>